<dbReference type="InParanoid" id="A0A090M806"/>
<feature type="compositionally biased region" description="Basic and acidic residues" evidence="2">
    <location>
        <begin position="18"/>
        <end position="28"/>
    </location>
</feature>
<dbReference type="InterPro" id="IPR029044">
    <property type="entry name" value="Nucleotide-diphossugar_trans"/>
</dbReference>
<comment type="caution">
    <text evidence="3">The sequence shown here is derived from an EMBL/GenBank/DDBJ whole genome shotgun (WGS) entry which is preliminary data.</text>
</comment>
<feature type="compositionally biased region" description="Low complexity" evidence="2">
    <location>
        <begin position="102"/>
        <end position="125"/>
    </location>
</feature>
<dbReference type="AlphaFoldDB" id="A0A090M806"/>
<gene>
    <name evidence="3" type="ORF">OT_ostta07g03840</name>
</gene>
<evidence type="ECO:0000313" key="3">
    <source>
        <dbReference type="EMBL" id="CEF98832.1"/>
    </source>
</evidence>
<dbReference type="GO" id="GO:0016020">
    <property type="term" value="C:membrane"/>
    <property type="evidence" value="ECO:0007669"/>
    <property type="project" value="GOC"/>
</dbReference>
<protein>
    <submittedName>
        <fullName evidence="3">Glycosyltransferase, DXD sugar-binding motif</fullName>
    </submittedName>
</protein>
<feature type="region of interest" description="Disordered" evidence="2">
    <location>
        <begin position="1"/>
        <end position="39"/>
    </location>
</feature>
<feature type="compositionally biased region" description="Polar residues" evidence="2">
    <location>
        <begin position="131"/>
        <end position="140"/>
    </location>
</feature>
<evidence type="ECO:0000256" key="1">
    <source>
        <dbReference type="ARBA" id="ARBA00022679"/>
    </source>
</evidence>
<dbReference type="SUPFAM" id="SSF52540">
    <property type="entry name" value="P-loop containing nucleoside triphosphate hydrolases"/>
    <property type="match status" value="1"/>
</dbReference>
<dbReference type="Gene3D" id="3.40.50.300">
    <property type="entry name" value="P-loop containing nucleotide triphosphate hydrolases"/>
    <property type="match status" value="1"/>
</dbReference>
<sequence>MASGAERAALLGVSTSRAELEGSRDGGERSASTSGARRGYSYGLPSARTVVGALSLVAVTVAVAIGCVRAGESRANQTRLAALGAKSHTSHKSGKTAKAGTSYPSSSYPSDDSSYPSDSSDGYPDMATPSAYPSDSSNSNTRALKVQPIGHTIWLGSELPNVKRAFLNQNKKILHKAGWKIKLWRSADISAANFPYTYHTIKRALKYNLHSHQNVFSMIGDLMKFEILYHHGGLYMDTNIELLRDPTDLFSVTATLGKEVFLVADPGGDKRFASAGFMGALDKHSALFASLITNKEYLDAIPFEEHCIANAWTGPMYLTLKLLHFDNAVILDRDTAYPLLCGQDERDMCLEQVDHEVLLGDRVSKKGSKLIVDKHDKEKIWRIKVPCKEIRKLYPDATALDHFTLGKSWTGCDPEAKTKRLVDWTLNYVHDPSSFIFDFILDQVRWSEADNVDIMTEKLVNRRMSLLGTEDVSAQLVVLANTARSGSQLMSELLRQAFNADEDTVVWEDSSGFHSDIPLYNRFLDIGDLWSERALEMDWVTKDMKPRILSLGVDEDVFNNLVNHPRTFLDQLLLGAARHGYRYVMTRIGWNNALGGARATRRIARTVLDEFPQANIFFLERANILAQYASLEAAEQTGMWMKFADPLKPESKDQPAPTPVVFDFEKFKITFQERHDWIEFFMNEMRARRRQYVHLVYEEHLATATRQVQTLKRIKEAYGWDIDVNPTYLRNSLHLVPTQEVELRERFVNPEAIPELLVQAFPLNELV</sequence>
<dbReference type="PANTHER" id="PTHR32385:SF15">
    <property type="entry name" value="INOSITOL PHOSPHOCERAMIDE MANNOSYLTRANSFERASE 1"/>
    <property type="match status" value="1"/>
</dbReference>
<evidence type="ECO:0000313" key="4">
    <source>
        <dbReference type="Proteomes" id="UP000009170"/>
    </source>
</evidence>
<dbReference type="PANTHER" id="PTHR32385">
    <property type="entry name" value="MANNOSYL PHOSPHORYLINOSITOL CERAMIDE SYNTHASE"/>
    <property type="match status" value="1"/>
</dbReference>
<dbReference type="Gene3D" id="3.90.550.20">
    <property type="match status" value="1"/>
</dbReference>
<dbReference type="Proteomes" id="UP000009170">
    <property type="component" value="Unassembled WGS sequence"/>
</dbReference>
<dbReference type="RefSeq" id="XP_003080476.2">
    <property type="nucleotide sequence ID" value="XM_003080428.2"/>
</dbReference>
<dbReference type="Pfam" id="PF04488">
    <property type="entry name" value="Gly_transf_sug"/>
    <property type="match status" value="1"/>
</dbReference>
<reference evidence="4" key="1">
    <citation type="journal article" date="2006" name="Proc. Natl. Acad. Sci. U.S.A.">
        <title>Genome analysis of the smallest free-living eukaryote Ostreococcus tauri unveils many unique features.</title>
        <authorList>
            <person name="Derelle E."/>
            <person name="Ferraz C."/>
            <person name="Rombauts S."/>
            <person name="Rouze P."/>
            <person name="Worden A.Z."/>
            <person name="Robbens S."/>
            <person name="Partensky F."/>
            <person name="Degroeve S."/>
            <person name="Echeynie S."/>
            <person name="Cooke R."/>
            <person name="Saeys Y."/>
            <person name="Wuyts J."/>
            <person name="Jabbari K."/>
            <person name="Bowler C."/>
            <person name="Panaud O."/>
            <person name="Piegu B."/>
            <person name="Ball S.G."/>
            <person name="Ral J.-P."/>
            <person name="Bouget F.-Y."/>
            <person name="Piganeau G."/>
            <person name="De Baets B."/>
            <person name="Picard A."/>
            <person name="Delseny M."/>
            <person name="Demaille J."/>
            <person name="Van de Peer Y."/>
            <person name="Moreau H."/>
        </authorList>
    </citation>
    <scope>NUCLEOTIDE SEQUENCE [LARGE SCALE GENOMIC DNA]</scope>
    <source>
        <strain evidence="4">OTTH 0595 / CCAP 157/2 / RCC745</strain>
    </source>
</reference>
<dbReference type="OrthoDB" id="543760at2759"/>
<name>A0A090M806_OSTTA</name>
<keyword evidence="4" id="KW-1185">Reference proteome</keyword>
<organism evidence="3 4">
    <name type="scientific">Ostreococcus tauri</name>
    <name type="common">Marine green alga</name>
    <dbReference type="NCBI Taxonomy" id="70448"/>
    <lineage>
        <taxon>Eukaryota</taxon>
        <taxon>Viridiplantae</taxon>
        <taxon>Chlorophyta</taxon>
        <taxon>Mamiellophyceae</taxon>
        <taxon>Mamiellales</taxon>
        <taxon>Bathycoccaceae</taxon>
        <taxon>Ostreococcus</taxon>
    </lineage>
</organism>
<keyword evidence="1" id="KW-0808">Transferase</keyword>
<evidence type="ECO:0000256" key="2">
    <source>
        <dbReference type="SAM" id="MobiDB-lite"/>
    </source>
</evidence>
<reference evidence="3 4" key="2">
    <citation type="journal article" date="2014" name="BMC Genomics">
        <title>An improved genome of the model marine alga Ostreococcus tauri unfolds by assessing Illumina de novo assemblies.</title>
        <authorList>
            <person name="Blanc-Mathieu R."/>
            <person name="Verhelst B."/>
            <person name="Derelle E."/>
            <person name="Rombauts S."/>
            <person name="Bouget F.Y."/>
            <person name="Carre I."/>
            <person name="Chateau A."/>
            <person name="Eyre-Walker A."/>
            <person name="Grimsley N."/>
            <person name="Moreau H."/>
            <person name="Piegu B."/>
            <person name="Rivals E."/>
            <person name="Schackwitz W."/>
            <person name="Van de Peer Y."/>
            <person name="Piganeau G."/>
        </authorList>
    </citation>
    <scope>NUCLEOTIDE SEQUENCE [LARGE SCALE GENOMIC DNA]</scope>
    <source>
        <strain evidence="4">OTTH 0595 / CCAP 157/2 / RCC745</strain>
    </source>
</reference>
<dbReference type="SUPFAM" id="SSF53448">
    <property type="entry name" value="Nucleotide-diphospho-sugar transferases"/>
    <property type="match status" value="1"/>
</dbReference>
<dbReference type="KEGG" id="ota:OT_ostta07g03840"/>
<dbReference type="InterPro" id="IPR007577">
    <property type="entry name" value="GlycoTrfase_DXD_sugar-bd_CS"/>
</dbReference>
<accession>A0A090M806</accession>
<proteinExistence type="predicted"/>
<dbReference type="InterPro" id="IPR051706">
    <property type="entry name" value="Glycosyltransferase_domain"/>
</dbReference>
<feature type="region of interest" description="Disordered" evidence="2">
    <location>
        <begin position="84"/>
        <end position="140"/>
    </location>
</feature>
<dbReference type="GO" id="GO:0000030">
    <property type="term" value="F:mannosyltransferase activity"/>
    <property type="evidence" value="ECO:0007669"/>
    <property type="project" value="TreeGrafter"/>
</dbReference>
<dbReference type="GeneID" id="9836685"/>
<dbReference type="EMBL" id="CAID01000007">
    <property type="protein sequence ID" value="CEF98832.1"/>
    <property type="molecule type" value="Genomic_DNA"/>
</dbReference>
<dbReference type="GO" id="GO:0051999">
    <property type="term" value="P:mannosyl-inositol phosphorylceramide biosynthetic process"/>
    <property type="evidence" value="ECO:0007669"/>
    <property type="project" value="TreeGrafter"/>
</dbReference>
<dbReference type="InterPro" id="IPR027417">
    <property type="entry name" value="P-loop_NTPase"/>
</dbReference>